<dbReference type="InterPro" id="IPR044824">
    <property type="entry name" value="MAIN-like"/>
</dbReference>
<dbReference type="GO" id="GO:0010073">
    <property type="term" value="P:meristem maintenance"/>
    <property type="evidence" value="ECO:0007669"/>
    <property type="project" value="InterPro"/>
</dbReference>
<dbReference type="PANTHER" id="PTHR46033">
    <property type="entry name" value="PROTEIN MAIN-LIKE 2"/>
    <property type="match status" value="1"/>
</dbReference>
<organism evidence="2 3">
    <name type="scientific">Rosa chinensis</name>
    <name type="common">China rose</name>
    <dbReference type="NCBI Taxonomy" id="74649"/>
    <lineage>
        <taxon>Eukaryota</taxon>
        <taxon>Viridiplantae</taxon>
        <taxon>Streptophyta</taxon>
        <taxon>Embryophyta</taxon>
        <taxon>Tracheophyta</taxon>
        <taxon>Spermatophyta</taxon>
        <taxon>Magnoliopsida</taxon>
        <taxon>eudicotyledons</taxon>
        <taxon>Gunneridae</taxon>
        <taxon>Pentapetalae</taxon>
        <taxon>rosids</taxon>
        <taxon>fabids</taxon>
        <taxon>Rosales</taxon>
        <taxon>Rosaceae</taxon>
        <taxon>Rosoideae</taxon>
        <taxon>Rosoideae incertae sedis</taxon>
        <taxon>Rosa</taxon>
    </lineage>
</organism>
<keyword evidence="2" id="KW-0808">Transferase</keyword>
<dbReference type="AlphaFoldDB" id="A0A2P6R796"/>
<proteinExistence type="predicted"/>
<keyword evidence="2" id="KW-0032">Aminotransferase</keyword>
<feature type="domain" description="Aminotransferase-like plant mobile" evidence="1">
    <location>
        <begin position="1"/>
        <end position="153"/>
    </location>
</feature>
<keyword evidence="3" id="KW-1185">Reference proteome</keyword>
<comment type="caution">
    <text evidence="2">The sequence shown here is derived from an EMBL/GenBank/DDBJ whole genome shotgun (WGS) entry which is preliminary data.</text>
</comment>
<accession>A0A2P6R796</accession>
<dbReference type="EMBL" id="PDCK01000041">
    <property type="protein sequence ID" value="PRQ42305.1"/>
    <property type="molecule type" value="Genomic_DNA"/>
</dbReference>
<evidence type="ECO:0000313" key="3">
    <source>
        <dbReference type="Proteomes" id="UP000238479"/>
    </source>
</evidence>
<gene>
    <name evidence="2" type="ORF">RchiOBHm_Chr3g0456191</name>
</gene>
<dbReference type="Proteomes" id="UP000238479">
    <property type="component" value="Chromosome 3"/>
</dbReference>
<dbReference type="InterPro" id="IPR019557">
    <property type="entry name" value="AminoTfrase-like_pln_mobile"/>
</dbReference>
<dbReference type="PANTHER" id="PTHR46033:SF1">
    <property type="entry name" value="PROTEIN MAIN-LIKE 2"/>
    <property type="match status" value="1"/>
</dbReference>
<dbReference type="OMA" id="CLFEFAD"/>
<evidence type="ECO:0000259" key="1">
    <source>
        <dbReference type="Pfam" id="PF10536"/>
    </source>
</evidence>
<dbReference type="GO" id="GO:0008483">
    <property type="term" value="F:transaminase activity"/>
    <property type="evidence" value="ECO:0007669"/>
    <property type="project" value="UniProtKB-KW"/>
</dbReference>
<protein>
    <submittedName>
        <fullName evidence="2">Putative aminotransferase-like, plant mobile domain-containing protein</fullName>
    </submittedName>
</protein>
<name>A0A2P6R796_ROSCH</name>
<evidence type="ECO:0000313" key="2">
    <source>
        <dbReference type="EMBL" id="PRQ42305.1"/>
    </source>
</evidence>
<sequence length="185" mass="20339">MDRPLLAAALCFWSSATNTMNLPLGPMSPTLLDMAAIFGFRPNGEEICALADLPSSFHASLKPKVNKDDKKAKQKADAKARKLLNYSTFYAEHAIAEDVSTVERHEPTQHEHAAFLLYWLCKYVFCTKSNKCLFEFADIAEALSLGKPLALGPDQQYDTGCWRAIMDVPGMGANLLSSASTKSSF</sequence>
<dbReference type="Gramene" id="PRQ42305">
    <property type="protein sequence ID" value="PRQ42305"/>
    <property type="gene ID" value="RchiOBHm_Chr3g0456191"/>
</dbReference>
<dbReference type="Pfam" id="PF10536">
    <property type="entry name" value="PMD"/>
    <property type="match status" value="1"/>
</dbReference>
<reference evidence="2 3" key="1">
    <citation type="journal article" date="2018" name="Nat. Genet.">
        <title>The Rosa genome provides new insights in the design of modern roses.</title>
        <authorList>
            <person name="Bendahmane M."/>
        </authorList>
    </citation>
    <scope>NUCLEOTIDE SEQUENCE [LARGE SCALE GENOMIC DNA]</scope>
    <source>
        <strain evidence="3">cv. Old Blush</strain>
    </source>
</reference>